<proteinExistence type="predicted"/>
<sequence length="183" mass="21972">MSDRMDEEDYRRDRSRSPKRERRRSRSPPPRRDYDRGGDRNGRSYYSSYRGSRGYGGDRPSYSRYGGYRDRDRPYGRDDREKNMREYEIKNNRIHANSIFIGNLPYSVQWWELKDHFQDAGDVVRADTVTSRGRPKGMGTVEFRTRDMALEAIKRYDRTTFMGREIFVREDLPPPEKSDDREM</sequence>
<comment type="caution">
    <text evidence="1">The sequence shown here is derived from an EMBL/GenBank/DDBJ whole genome shotgun (WGS) entry which is preliminary data.</text>
</comment>
<organism evidence="1 2">
    <name type="scientific">Ambrosiozyma monospora</name>
    <name type="common">Yeast</name>
    <name type="synonym">Endomycopsis monosporus</name>
    <dbReference type="NCBI Taxonomy" id="43982"/>
    <lineage>
        <taxon>Eukaryota</taxon>
        <taxon>Fungi</taxon>
        <taxon>Dikarya</taxon>
        <taxon>Ascomycota</taxon>
        <taxon>Saccharomycotina</taxon>
        <taxon>Pichiomycetes</taxon>
        <taxon>Pichiales</taxon>
        <taxon>Pichiaceae</taxon>
        <taxon>Ambrosiozyma</taxon>
    </lineage>
</organism>
<accession>A0ACB5T756</accession>
<dbReference type="Proteomes" id="UP001165064">
    <property type="component" value="Unassembled WGS sequence"/>
</dbReference>
<dbReference type="EMBL" id="BSXS01004272">
    <property type="protein sequence ID" value="GME82680.1"/>
    <property type="molecule type" value="Genomic_DNA"/>
</dbReference>
<reference evidence="1" key="1">
    <citation type="submission" date="2023-04" db="EMBL/GenBank/DDBJ databases">
        <title>Ambrosiozyma monospora NBRC 10751.</title>
        <authorList>
            <person name="Ichikawa N."/>
            <person name="Sato H."/>
            <person name="Tonouchi N."/>
        </authorList>
    </citation>
    <scope>NUCLEOTIDE SEQUENCE</scope>
    <source>
        <strain evidence="1">NBRC 10751</strain>
    </source>
</reference>
<protein>
    <submittedName>
        <fullName evidence="1">Unnamed protein product</fullName>
    </submittedName>
</protein>
<gene>
    <name evidence="1" type="ORF">Amon02_000568800</name>
</gene>
<evidence type="ECO:0000313" key="2">
    <source>
        <dbReference type="Proteomes" id="UP001165064"/>
    </source>
</evidence>
<name>A0ACB5T756_AMBMO</name>
<evidence type="ECO:0000313" key="1">
    <source>
        <dbReference type="EMBL" id="GME82680.1"/>
    </source>
</evidence>
<keyword evidence="2" id="KW-1185">Reference proteome</keyword>